<organism evidence="1 2">
    <name type="scientific">Flavobacterium arundinis</name>
    <dbReference type="NCBI Taxonomy" id="3139143"/>
    <lineage>
        <taxon>Bacteria</taxon>
        <taxon>Pseudomonadati</taxon>
        <taxon>Bacteroidota</taxon>
        <taxon>Flavobacteriia</taxon>
        <taxon>Flavobacteriales</taxon>
        <taxon>Flavobacteriaceae</taxon>
        <taxon>Flavobacterium</taxon>
    </lineage>
</organism>
<evidence type="ECO:0000313" key="1">
    <source>
        <dbReference type="EMBL" id="MEL1242660.1"/>
    </source>
</evidence>
<keyword evidence="2" id="KW-1185">Reference proteome</keyword>
<dbReference type="Proteomes" id="UP001464555">
    <property type="component" value="Unassembled WGS sequence"/>
</dbReference>
<accession>A0ABU9HR73</accession>
<gene>
    <name evidence="1" type="ORF">AAEO56_00185</name>
</gene>
<protein>
    <submittedName>
        <fullName evidence="1">Uncharacterized protein</fullName>
    </submittedName>
</protein>
<evidence type="ECO:0000313" key="2">
    <source>
        <dbReference type="Proteomes" id="UP001464555"/>
    </source>
</evidence>
<dbReference type="EMBL" id="JBBYHR010000001">
    <property type="protein sequence ID" value="MEL1242660.1"/>
    <property type="molecule type" value="Genomic_DNA"/>
</dbReference>
<sequence>MALKRLINSYEKFVERYSEEEKEIYNECYAENLSIFNPDIYLNKLGDSLVCIDIHNKSILHETYGTETICGKYHGLVNGHTTKILGEDGDHRDEYSNVAFEFGYP</sequence>
<proteinExistence type="predicted"/>
<reference evidence="1 2" key="1">
    <citation type="submission" date="2024-04" db="EMBL/GenBank/DDBJ databases">
        <title>Flavobacterium sp. DGU11 16S ribosomal RNA gene Genome sequencing and assembly.</title>
        <authorList>
            <person name="Park S."/>
        </authorList>
    </citation>
    <scope>NUCLEOTIDE SEQUENCE [LARGE SCALE GENOMIC DNA]</scope>
    <source>
        <strain evidence="1 2">DGU11</strain>
    </source>
</reference>
<comment type="caution">
    <text evidence="1">The sequence shown here is derived from an EMBL/GenBank/DDBJ whole genome shotgun (WGS) entry which is preliminary data.</text>
</comment>
<name>A0ABU9HR73_9FLAO</name>
<dbReference type="RefSeq" id="WP_341694986.1">
    <property type="nucleotide sequence ID" value="NZ_JBBYHR010000001.1"/>
</dbReference>